<gene>
    <name evidence="1" type="ORF">NIT7321_02714</name>
</gene>
<dbReference type="AlphaFoldDB" id="A0A0H5D493"/>
<reference evidence="2" key="1">
    <citation type="submission" date="2015-05" db="EMBL/GenBank/DDBJ databases">
        <authorList>
            <person name="Rodrigo-Torres Lidia"/>
            <person name="Arahal R.David."/>
        </authorList>
    </citation>
    <scope>NUCLEOTIDE SEQUENCE [LARGE SCALE GENOMIC DNA]</scope>
    <source>
        <strain evidence="2">CECT 7321</strain>
    </source>
</reference>
<evidence type="ECO:0000313" key="1">
    <source>
        <dbReference type="EMBL" id="CRL11844.1"/>
    </source>
</evidence>
<dbReference type="EMBL" id="CVRL01000035">
    <property type="protein sequence ID" value="CRL11844.1"/>
    <property type="molecule type" value="Genomic_DNA"/>
</dbReference>
<proteinExistence type="predicted"/>
<sequence length="34" mass="3733">MTHAAGTSYTCYSSRNDAPEEIFESDLSPKALHC</sequence>
<accession>A0A0H5D493</accession>
<dbReference type="Proteomes" id="UP000043764">
    <property type="component" value="Unassembled WGS sequence"/>
</dbReference>
<name>A0A0H5D493_9RHOB</name>
<organism evidence="1 2">
    <name type="scientific">Phaeobacter italicus</name>
    <dbReference type="NCBI Taxonomy" id="481446"/>
    <lineage>
        <taxon>Bacteria</taxon>
        <taxon>Pseudomonadati</taxon>
        <taxon>Pseudomonadota</taxon>
        <taxon>Alphaproteobacteria</taxon>
        <taxon>Rhodobacterales</taxon>
        <taxon>Roseobacteraceae</taxon>
        <taxon>Phaeobacter</taxon>
    </lineage>
</organism>
<keyword evidence="2" id="KW-1185">Reference proteome</keyword>
<protein>
    <submittedName>
        <fullName evidence="1">Uncharacterized protein</fullName>
    </submittedName>
</protein>
<evidence type="ECO:0000313" key="2">
    <source>
        <dbReference type="Proteomes" id="UP000043764"/>
    </source>
</evidence>